<accession>A0AAD9M571</accession>
<evidence type="ECO:0000313" key="3">
    <source>
        <dbReference type="Proteomes" id="UP001232148"/>
    </source>
</evidence>
<dbReference type="EMBL" id="MU842819">
    <property type="protein sequence ID" value="KAK2033794.1"/>
    <property type="molecule type" value="Genomic_DNA"/>
</dbReference>
<evidence type="ECO:0000313" key="2">
    <source>
        <dbReference type="EMBL" id="KAK2033794.1"/>
    </source>
</evidence>
<keyword evidence="3" id="KW-1185">Reference proteome</keyword>
<evidence type="ECO:0000256" key="1">
    <source>
        <dbReference type="SAM" id="MobiDB-lite"/>
    </source>
</evidence>
<dbReference type="AlphaFoldDB" id="A0AAD9M571"/>
<sequence>MGSVAGLTAILLPQHGTCYRSRVLAPPRPGCRIRIRKCFVDWGARSLLVLLVLPLSLPPPPKPMGKPTASERGRAGCLGRHGRHHEGSPAT</sequence>
<gene>
    <name evidence="2" type="ORF">LX32DRAFT_634995</name>
</gene>
<reference evidence="2" key="1">
    <citation type="submission" date="2021-06" db="EMBL/GenBank/DDBJ databases">
        <title>Comparative genomics, transcriptomics and evolutionary studies reveal genomic signatures of adaptation to plant cell wall in hemibiotrophic fungi.</title>
        <authorList>
            <consortium name="DOE Joint Genome Institute"/>
            <person name="Baroncelli R."/>
            <person name="Diaz J.F."/>
            <person name="Benocci T."/>
            <person name="Peng M."/>
            <person name="Battaglia E."/>
            <person name="Haridas S."/>
            <person name="Andreopoulos W."/>
            <person name="Labutti K."/>
            <person name="Pangilinan J."/>
            <person name="Floch G.L."/>
            <person name="Makela M.R."/>
            <person name="Henrissat B."/>
            <person name="Grigoriev I.V."/>
            <person name="Crouch J.A."/>
            <person name="De Vries R.P."/>
            <person name="Sukno S.A."/>
            <person name="Thon M.R."/>
        </authorList>
    </citation>
    <scope>NUCLEOTIDE SEQUENCE</scope>
    <source>
        <strain evidence="2">MAFF235873</strain>
    </source>
</reference>
<name>A0AAD9M571_9PEZI</name>
<feature type="region of interest" description="Disordered" evidence="1">
    <location>
        <begin position="59"/>
        <end position="91"/>
    </location>
</feature>
<protein>
    <submittedName>
        <fullName evidence="2">Uncharacterized protein</fullName>
    </submittedName>
</protein>
<organism evidence="2 3">
    <name type="scientific">Colletotrichum zoysiae</name>
    <dbReference type="NCBI Taxonomy" id="1216348"/>
    <lineage>
        <taxon>Eukaryota</taxon>
        <taxon>Fungi</taxon>
        <taxon>Dikarya</taxon>
        <taxon>Ascomycota</taxon>
        <taxon>Pezizomycotina</taxon>
        <taxon>Sordariomycetes</taxon>
        <taxon>Hypocreomycetidae</taxon>
        <taxon>Glomerellales</taxon>
        <taxon>Glomerellaceae</taxon>
        <taxon>Colletotrichum</taxon>
        <taxon>Colletotrichum graminicola species complex</taxon>
    </lineage>
</organism>
<proteinExistence type="predicted"/>
<dbReference type="Proteomes" id="UP001232148">
    <property type="component" value="Unassembled WGS sequence"/>
</dbReference>
<comment type="caution">
    <text evidence="2">The sequence shown here is derived from an EMBL/GenBank/DDBJ whole genome shotgun (WGS) entry which is preliminary data.</text>
</comment>